<dbReference type="AlphaFoldDB" id="A0AAD9SS11"/>
<dbReference type="EMBL" id="JAUJFL010000001">
    <property type="protein sequence ID" value="KAK2615396.1"/>
    <property type="molecule type" value="Genomic_DNA"/>
</dbReference>
<feature type="transmembrane region" description="Helical" evidence="1">
    <location>
        <begin position="101"/>
        <end position="123"/>
    </location>
</feature>
<name>A0AAD9SS11_PHOAM</name>
<accession>A0AAD9SS11</accession>
<keyword evidence="1" id="KW-0472">Membrane</keyword>
<evidence type="ECO:0000313" key="2">
    <source>
        <dbReference type="EMBL" id="KAK2615396.1"/>
    </source>
</evidence>
<organism evidence="2 3">
    <name type="scientific">Phomopsis amygdali</name>
    <name type="common">Fusicoccum amygdali</name>
    <dbReference type="NCBI Taxonomy" id="1214568"/>
    <lineage>
        <taxon>Eukaryota</taxon>
        <taxon>Fungi</taxon>
        <taxon>Dikarya</taxon>
        <taxon>Ascomycota</taxon>
        <taxon>Pezizomycotina</taxon>
        <taxon>Sordariomycetes</taxon>
        <taxon>Sordariomycetidae</taxon>
        <taxon>Diaporthales</taxon>
        <taxon>Diaporthaceae</taxon>
        <taxon>Diaporthe</taxon>
    </lineage>
</organism>
<reference evidence="2" key="1">
    <citation type="submission" date="2023-06" db="EMBL/GenBank/DDBJ databases">
        <authorList>
            <person name="Noh H."/>
        </authorList>
    </citation>
    <scope>NUCLEOTIDE SEQUENCE</scope>
    <source>
        <strain evidence="2">DUCC20226</strain>
    </source>
</reference>
<keyword evidence="1" id="KW-1133">Transmembrane helix</keyword>
<proteinExistence type="predicted"/>
<feature type="transmembrane region" description="Helical" evidence="1">
    <location>
        <begin position="29"/>
        <end position="54"/>
    </location>
</feature>
<dbReference type="Proteomes" id="UP001265746">
    <property type="component" value="Unassembled WGS sequence"/>
</dbReference>
<comment type="caution">
    <text evidence="2">The sequence shown here is derived from an EMBL/GenBank/DDBJ whole genome shotgun (WGS) entry which is preliminary data.</text>
</comment>
<evidence type="ECO:0000313" key="3">
    <source>
        <dbReference type="Proteomes" id="UP001265746"/>
    </source>
</evidence>
<evidence type="ECO:0000256" key="1">
    <source>
        <dbReference type="SAM" id="Phobius"/>
    </source>
</evidence>
<protein>
    <submittedName>
        <fullName evidence="2">Uncharacterized protein</fullName>
    </submittedName>
</protein>
<keyword evidence="1" id="KW-0812">Transmembrane</keyword>
<sequence length="138" mass="14973">MTGAKVQLLGALTTVSHGRYRQSTPHCLGFAWSLAWSFAWASAGPIALAMTQIFSGSLILSRVDWSTPHTNYKMPAINNALVAREAFSHIAKRENWAQKEAGVVVVFCIVFVVALGVLSLFISKKISAARARKQALQG</sequence>
<keyword evidence="3" id="KW-1185">Reference proteome</keyword>
<gene>
    <name evidence="2" type="ORF">N8I77_002155</name>
</gene>